<reference evidence="10" key="2">
    <citation type="submission" date="2000-07" db="EMBL/GenBank/DDBJ databases">
        <title>Broad-range bacteriophage resistance in Streptococcus thermophilus by insertional mutagenesis.</title>
        <authorList>
            <person name="Lucchini S."/>
            <person name="Sidoti J."/>
            <person name="Brussow H."/>
        </authorList>
    </citation>
    <scope>NUCLEOTIDE SEQUENCE</scope>
</reference>
<dbReference type="GO" id="GO:0006813">
    <property type="term" value="P:potassium ion transport"/>
    <property type="evidence" value="ECO:0007669"/>
    <property type="project" value="InterPro"/>
</dbReference>
<dbReference type="Gene3D" id="1.10.3080.10">
    <property type="entry name" value="Clc chloride channel"/>
    <property type="match status" value="1"/>
</dbReference>
<evidence type="ECO:0000256" key="4">
    <source>
        <dbReference type="ARBA" id="ARBA00022989"/>
    </source>
</evidence>
<dbReference type="InterPro" id="IPR006037">
    <property type="entry name" value="RCK_C"/>
</dbReference>
<evidence type="ECO:0000256" key="5">
    <source>
        <dbReference type="ARBA" id="ARBA00023065"/>
    </source>
</evidence>
<dbReference type="GO" id="GO:0008324">
    <property type="term" value="F:monoatomic cation transmembrane transporter activity"/>
    <property type="evidence" value="ECO:0007669"/>
    <property type="project" value="InterPro"/>
</dbReference>
<dbReference type="PANTHER" id="PTHR45711:SF6">
    <property type="entry name" value="CHLORIDE CHANNEL PROTEIN"/>
    <property type="match status" value="1"/>
</dbReference>
<dbReference type="InterPro" id="IPR014743">
    <property type="entry name" value="Cl-channel_core"/>
</dbReference>
<dbReference type="InterPro" id="IPR001807">
    <property type="entry name" value="ClC"/>
</dbReference>
<protein>
    <submittedName>
        <fullName evidence="10">Cloride channel-like protein</fullName>
    </submittedName>
</protein>
<dbReference type="SUPFAM" id="SSF81340">
    <property type="entry name" value="Clc chloride channel"/>
    <property type="match status" value="1"/>
</dbReference>
<feature type="transmembrane region" description="Helical" evidence="8">
    <location>
        <begin position="35"/>
        <end position="55"/>
    </location>
</feature>
<proteinExistence type="predicted"/>
<feature type="transmembrane region" description="Helical" evidence="8">
    <location>
        <begin position="275"/>
        <end position="297"/>
    </location>
</feature>
<feature type="transmembrane region" description="Helical" evidence="8">
    <location>
        <begin position="372"/>
        <end position="390"/>
    </location>
</feature>
<feature type="transmembrane region" description="Helical" evidence="8">
    <location>
        <begin position="341"/>
        <end position="366"/>
    </location>
</feature>
<evidence type="ECO:0000256" key="8">
    <source>
        <dbReference type="SAM" id="Phobius"/>
    </source>
</evidence>
<organism evidence="10">
    <name type="scientific">Streptococcus thermophilus</name>
    <dbReference type="NCBI Taxonomy" id="1308"/>
    <lineage>
        <taxon>Bacteria</taxon>
        <taxon>Bacillati</taxon>
        <taxon>Bacillota</taxon>
        <taxon>Bacilli</taxon>
        <taxon>Lactobacillales</taxon>
        <taxon>Streptococcaceae</taxon>
        <taxon>Streptococcus</taxon>
    </lineage>
</organism>
<feature type="domain" description="RCK C-terminal" evidence="9">
    <location>
        <begin position="404"/>
        <end position="486"/>
    </location>
</feature>
<dbReference type="AlphaFoldDB" id="Q9AJ97"/>
<feature type="transmembrane region" description="Helical" evidence="8">
    <location>
        <begin position="207"/>
        <end position="226"/>
    </location>
</feature>
<evidence type="ECO:0000256" key="2">
    <source>
        <dbReference type="ARBA" id="ARBA00022448"/>
    </source>
</evidence>
<dbReference type="EMBL" id="AF013585">
    <property type="protein sequence ID" value="AAK19832.1"/>
    <property type="molecule type" value="Genomic_DNA"/>
</dbReference>
<keyword evidence="6 8" id="KW-0472">Membrane</keyword>
<keyword evidence="4 8" id="KW-1133">Transmembrane helix</keyword>
<dbReference type="GO" id="GO:0005247">
    <property type="term" value="F:voltage-gated chloride channel activity"/>
    <property type="evidence" value="ECO:0007669"/>
    <property type="project" value="TreeGrafter"/>
</dbReference>
<feature type="transmembrane region" description="Helical" evidence="8">
    <location>
        <begin position="309"/>
        <end position="329"/>
    </location>
</feature>
<dbReference type="PANTHER" id="PTHR45711">
    <property type="entry name" value="CHLORIDE CHANNEL PROTEIN"/>
    <property type="match status" value="1"/>
</dbReference>
<accession>Q9AJ97</accession>
<evidence type="ECO:0000256" key="1">
    <source>
        <dbReference type="ARBA" id="ARBA00004141"/>
    </source>
</evidence>
<dbReference type="PROSITE" id="PS51202">
    <property type="entry name" value="RCK_C"/>
    <property type="match status" value="1"/>
</dbReference>
<dbReference type="InterPro" id="IPR036721">
    <property type="entry name" value="RCK_C_sf"/>
</dbReference>
<keyword evidence="5" id="KW-0406">Ion transport</keyword>
<dbReference type="Gene3D" id="3.30.70.1450">
    <property type="entry name" value="Regulator of K+ conductance, C-terminal domain"/>
    <property type="match status" value="1"/>
</dbReference>
<evidence type="ECO:0000259" key="9">
    <source>
        <dbReference type="PROSITE" id="PS51202"/>
    </source>
</evidence>
<sequence>MGVTAGAVVSLFRWLIAKGAAFSVAIYKDALHNPLLILEIVLVNLLIALFIGYLIKQEKDIKGSGIPHVERELMGLLHPSWWSVLWRKFLGGVLGISMGLMLGREGPSIQLGAMTAKGLAEGLKLSAREKRVFIAAGAAAGLSAAFNAPIAGLLFVVEEVYHHFSRPVWVTALTASLVANAVSLRIFGQVSVLAMTEKLPVFPLKDYWILIVLGTFLGVLGYGYEWVVLRIGKVYQGLGKTSTCHIILWILAALFIIPIGLYFPHLLGGGNELNLALNGLHPALTVAILYLAIRFVWSMLSFGSGFPGGIFLPILTLGALSGSVFAAAFENLGFLQVSQFPIFIILGMAGYFGTVSKAPLTAMILVTEMVGNLHQLMTIGVVTLFAYLVMDFMGGEPVYEAMLHNLIAHEPKQVDNIPTMIDLPVTDSLAGRLVKDLTLPDGVLISTQIFQDQSEVVHGDTRLKAGATLYLVVNESNISQVRKLFL</sequence>
<evidence type="ECO:0000256" key="6">
    <source>
        <dbReference type="ARBA" id="ARBA00023136"/>
    </source>
</evidence>
<keyword evidence="3 8" id="KW-0812">Transmembrane</keyword>
<dbReference type="GO" id="GO:0005886">
    <property type="term" value="C:plasma membrane"/>
    <property type="evidence" value="ECO:0007669"/>
    <property type="project" value="TreeGrafter"/>
</dbReference>
<evidence type="ECO:0000256" key="7">
    <source>
        <dbReference type="ARBA" id="ARBA00023214"/>
    </source>
</evidence>
<dbReference type="Pfam" id="PF02080">
    <property type="entry name" value="TrkA_C"/>
    <property type="match status" value="1"/>
</dbReference>
<evidence type="ECO:0000313" key="10">
    <source>
        <dbReference type="EMBL" id="AAK19832.1"/>
    </source>
</evidence>
<dbReference type="Pfam" id="PF00654">
    <property type="entry name" value="Voltage_CLC"/>
    <property type="match status" value="1"/>
</dbReference>
<feature type="transmembrane region" description="Helical" evidence="8">
    <location>
        <begin position="168"/>
        <end position="187"/>
    </location>
</feature>
<dbReference type="PRINTS" id="PR00762">
    <property type="entry name" value="CLCHANNEL"/>
</dbReference>
<feature type="transmembrane region" description="Helical" evidence="8">
    <location>
        <begin position="246"/>
        <end position="263"/>
    </location>
</feature>
<name>Q9AJ97_STRTR</name>
<comment type="subcellular location">
    <subcellularLocation>
        <location evidence="1">Membrane</location>
        <topology evidence="1">Multi-pass membrane protein</topology>
    </subcellularLocation>
</comment>
<keyword evidence="2" id="KW-0813">Transport</keyword>
<evidence type="ECO:0000256" key="3">
    <source>
        <dbReference type="ARBA" id="ARBA00022692"/>
    </source>
</evidence>
<reference evidence="10" key="1">
    <citation type="journal article" date="1997" name="Virology">
        <title>The site-specific integration system of the temperate Streptococcus thermophilus bacteriophage phiSfi21.</title>
        <authorList>
            <person name="Bruttin A."/>
            <person name="Foley S."/>
            <person name="Brussow H."/>
        </authorList>
    </citation>
    <scope>NUCLEOTIDE SEQUENCE</scope>
</reference>
<dbReference type="CDD" id="cd01031">
    <property type="entry name" value="EriC"/>
    <property type="match status" value="1"/>
</dbReference>
<keyword evidence="7" id="KW-0868">Chloride</keyword>
<dbReference type="SUPFAM" id="SSF116726">
    <property type="entry name" value="TrkA C-terminal domain-like"/>
    <property type="match status" value="1"/>
</dbReference>
<feature type="transmembrane region" description="Helical" evidence="8">
    <location>
        <begin position="132"/>
        <end position="156"/>
    </location>
</feature>